<organism evidence="2 3">
    <name type="scientific">Paracoccus haeundaensis</name>
    <dbReference type="NCBI Taxonomy" id="225362"/>
    <lineage>
        <taxon>Bacteria</taxon>
        <taxon>Pseudomonadati</taxon>
        <taxon>Pseudomonadota</taxon>
        <taxon>Alphaproteobacteria</taxon>
        <taxon>Rhodobacterales</taxon>
        <taxon>Paracoccaceae</taxon>
        <taxon>Paracoccus</taxon>
    </lineage>
</organism>
<gene>
    <name evidence="2" type="ORF">FHD67_15405</name>
</gene>
<reference evidence="2 3" key="1">
    <citation type="submission" date="2019-06" db="EMBL/GenBank/DDBJ databases">
        <authorList>
            <person name="Li J."/>
        </authorList>
    </citation>
    <scope>NUCLEOTIDE SEQUENCE [LARGE SCALE GENOMIC DNA]</scope>
    <source>
        <strain evidence="2 3">CGMCC 1.8012</strain>
    </source>
</reference>
<keyword evidence="3" id="KW-1185">Reference proteome</keyword>
<dbReference type="RefSeq" id="WP_139599210.1">
    <property type="nucleotide sequence ID" value="NZ_VDDC01000030.1"/>
</dbReference>
<evidence type="ECO:0000313" key="3">
    <source>
        <dbReference type="Proteomes" id="UP000304880"/>
    </source>
</evidence>
<proteinExistence type="predicted"/>
<protein>
    <submittedName>
        <fullName evidence="2">Uncharacterized protein</fullName>
    </submittedName>
</protein>
<keyword evidence="1" id="KW-0732">Signal</keyword>
<evidence type="ECO:0000313" key="2">
    <source>
        <dbReference type="EMBL" id="TNH38379.1"/>
    </source>
</evidence>
<dbReference type="Proteomes" id="UP000304880">
    <property type="component" value="Unassembled WGS sequence"/>
</dbReference>
<feature type="signal peptide" evidence="1">
    <location>
        <begin position="1"/>
        <end position="20"/>
    </location>
</feature>
<feature type="chain" id="PRO_5022673011" evidence="1">
    <location>
        <begin position="21"/>
        <end position="138"/>
    </location>
</feature>
<dbReference type="AlphaFoldDB" id="A0A5C4R3A3"/>
<comment type="caution">
    <text evidence="2">The sequence shown here is derived from an EMBL/GenBank/DDBJ whole genome shotgun (WGS) entry which is preliminary data.</text>
</comment>
<evidence type="ECO:0000256" key="1">
    <source>
        <dbReference type="SAM" id="SignalP"/>
    </source>
</evidence>
<dbReference type="NCBIfam" id="NF035933">
    <property type="entry name" value="ESAT6_1"/>
    <property type="match status" value="1"/>
</dbReference>
<accession>A0A5C4R3A3</accession>
<dbReference type="EMBL" id="VDDC01000030">
    <property type="protein sequence ID" value="TNH38379.1"/>
    <property type="molecule type" value="Genomic_DNA"/>
</dbReference>
<sequence length="138" mass="13706">MIRKIAFAMGLGLLPAAVVAQDAAAPAQDAPAQAAPADPGTTYEAARNQLGILQYCQKQGFTGAEAVEAQGKLVGLLQGGDEAVGSAAEEKGAQGTVSVGGTEVSLADAVEERGSTVEATCQQIEAAVNEIAPTLPAG</sequence>
<name>A0A5C4R3A3_9RHOB</name>